<name>A0A7V4XU88_9BACT</name>
<evidence type="ECO:0000313" key="1">
    <source>
        <dbReference type="EMBL" id="HGY95227.1"/>
    </source>
</evidence>
<accession>A0A7V4XU88</accession>
<gene>
    <name evidence="1" type="ORF">ENW50_11170</name>
</gene>
<sequence>MYLRVTAEEARKRLLSIPHSTCTKAIDEHWKVDQDGKVRAQSVLWLFCWAKTGMNSEEARRSSVLVFDTILSRSFASLDAVLDHQYARKARYSSGDIEDEFETRILRKRL</sequence>
<protein>
    <submittedName>
        <fullName evidence="1">Uncharacterized protein</fullName>
    </submittedName>
</protein>
<proteinExistence type="predicted"/>
<dbReference type="AlphaFoldDB" id="A0A7V4XU88"/>
<reference evidence="1" key="1">
    <citation type="journal article" date="2020" name="mSystems">
        <title>Genome- and Community-Level Interaction Insights into Carbon Utilization and Element Cycling Functions of Hydrothermarchaeota in Hydrothermal Sediment.</title>
        <authorList>
            <person name="Zhou Z."/>
            <person name="Liu Y."/>
            <person name="Xu W."/>
            <person name="Pan J."/>
            <person name="Luo Z.H."/>
            <person name="Li M."/>
        </authorList>
    </citation>
    <scope>NUCLEOTIDE SEQUENCE [LARGE SCALE GENOMIC DNA]</scope>
    <source>
        <strain evidence="1">SpSt-855</strain>
    </source>
</reference>
<dbReference type="EMBL" id="DTKL01000071">
    <property type="protein sequence ID" value="HGY95227.1"/>
    <property type="molecule type" value="Genomic_DNA"/>
</dbReference>
<organism evidence="1">
    <name type="scientific">Acidobacterium capsulatum</name>
    <dbReference type="NCBI Taxonomy" id="33075"/>
    <lineage>
        <taxon>Bacteria</taxon>
        <taxon>Pseudomonadati</taxon>
        <taxon>Acidobacteriota</taxon>
        <taxon>Terriglobia</taxon>
        <taxon>Terriglobales</taxon>
        <taxon>Acidobacteriaceae</taxon>
        <taxon>Acidobacterium</taxon>
    </lineage>
</organism>
<comment type="caution">
    <text evidence="1">The sequence shown here is derived from an EMBL/GenBank/DDBJ whole genome shotgun (WGS) entry which is preliminary data.</text>
</comment>